<gene>
    <name evidence="1" type="ORF">BXU00_02710</name>
</gene>
<dbReference type="AlphaFoldDB" id="A0A397WRC4"/>
<dbReference type="Proteomes" id="UP000266622">
    <property type="component" value="Unassembled WGS sequence"/>
</dbReference>
<evidence type="ECO:0000313" key="1">
    <source>
        <dbReference type="EMBL" id="RIB35216.1"/>
    </source>
</evidence>
<reference evidence="1 2" key="1">
    <citation type="journal article" date="2018" name="Syst. Appl. Microbiol.">
        <title>A new symbiotic nanoarchaeote (Candidatus Nanoclepta minutus) and its host (Zestosphaera tikiterensis gen. nov., sp. nov.) from a New Zealand hot spring.</title>
        <authorList>
            <person name="St John E."/>
            <person name="Liu Y."/>
            <person name="Podar M."/>
            <person name="Stott M.B."/>
            <person name="Meneghin J."/>
            <person name="Chen Z."/>
            <person name="Lagutin K."/>
            <person name="Mitchell K."/>
            <person name="Reysenbach A.L."/>
        </authorList>
    </citation>
    <scope>NUCLEOTIDE SEQUENCE [LARGE SCALE GENOMIC DNA]</scope>
    <source>
        <strain evidence="1">NZ3</strain>
    </source>
</reference>
<comment type="caution">
    <text evidence="1">The sequence shown here is derived from an EMBL/GenBank/DDBJ whole genome shotgun (WGS) entry which is preliminary data.</text>
</comment>
<name>A0A397WRC4_9ARCH</name>
<organism evidence="1 2">
    <name type="scientific">Candidatus Nanoclepta minutus</name>
    <dbReference type="NCBI Taxonomy" id="1940235"/>
    <lineage>
        <taxon>Archaea</taxon>
        <taxon>Nanobdellota</taxon>
        <taxon>Candidatus Nanoclepta</taxon>
    </lineage>
</organism>
<sequence length="172" mass="20587">MKEDIYKTKVSFKTKFNIGDFYEKFTKFLSSLGWNGVLGKDYFETYQYHRITPEGLEFYEIVFELTKTFQPEEPKVTWYMKIPIKITGYDRRTSFGTIEIEINGSHEIEEKEVEIRNTPEKILAFIGFSKDILKKNYEKTRVKGAKKRSISSLSKECEDIKKWLHEYFKAYY</sequence>
<evidence type="ECO:0000313" key="2">
    <source>
        <dbReference type="Proteomes" id="UP000266622"/>
    </source>
</evidence>
<accession>A0A397WRC4</accession>
<protein>
    <submittedName>
        <fullName evidence="1">Uncharacterized protein</fullName>
    </submittedName>
</protein>
<proteinExistence type="predicted"/>
<dbReference type="EMBL" id="MWMI01000004">
    <property type="protein sequence ID" value="RIB35216.1"/>
    <property type="molecule type" value="Genomic_DNA"/>
</dbReference>